<proteinExistence type="predicted"/>
<sequence>MPITICPSIDNLFLDVILFLLAKKGGVLNGLLVGASPLKVIEKFFLAQTQEKREFFLLLIGFY</sequence>
<dbReference type="AlphaFoldDB" id="A0A520XGF7"/>
<evidence type="ECO:0000313" key="2">
    <source>
        <dbReference type="Proteomes" id="UP000322454"/>
    </source>
</evidence>
<reference evidence="1 2" key="1">
    <citation type="submission" date="2019-01" db="EMBL/GenBank/DDBJ databases">
        <title>Insights into ecological role of a new deltaproteobacterial order Candidatus Sinidesulfobacterales (Sva0485) by metagenomics and metatranscriptomics.</title>
        <authorList>
            <person name="Tan S."/>
            <person name="Liu J."/>
            <person name="Fang Y."/>
            <person name="Hedlund B."/>
            <person name="Lian Z.-H."/>
            <person name="Huang L.-Y."/>
            <person name="Li J.-T."/>
            <person name="Huang L.-N."/>
            <person name="Li W.-J."/>
            <person name="Jiang H.-C."/>
            <person name="Dong H.-L."/>
            <person name="Shu W.-S."/>
        </authorList>
    </citation>
    <scope>NUCLEOTIDE SEQUENCE [LARGE SCALE GENOMIC DNA]</scope>
    <source>
        <strain evidence="1">AP4</strain>
    </source>
</reference>
<dbReference type="EMBL" id="SHMQ01000002">
    <property type="protein sequence ID" value="RZV40288.1"/>
    <property type="molecule type" value="Genomic_DNA"/>
</dbReference>
<comment type="caution">
    <text evidence="1">The sequence shown here is derived from an EMBL/GenBank/DDBJ whole genome shotgun (WGS) entry which is preliminary data.</text>
</comment>
<accession>A0A520XGF7</accession>
<name>A0A520XGF7_9DELT</name>
<evidence type="ECO:0000313" key="1">
    <source>
        <dbReference type="EMBL" id="RZV40288.1"/>
    </source>
</evidence>
<organism evidence="1 2">
    <name type="scientific">Candidatus Acidulodesulfobacterium acidiphilum</name>
    <dbReference type="NCBI Taxonomy" id="2597224"/>
    <lineage>
        <taxon>Bacteria</taxon>
        <taxon>Deltaproteobacteria</taxon>
        <taxon>Candidatus Acidulodesulfobacterales</taxon>
        <taxon>Candidatus Acidulodesulfobacterium</taxon>
    </lineage>
</organism>
<gene>
    <name evidence="1" type="ORF">EVJ48_01980</name>
</gene>
<dbReference type="Proteomes" id="UP000322454">
    <property type="component" value="Unassembled WGS sequence"/>
</dbReference>
<protein>
    <submittedName>
        <fullName evidence="1">Uncharacterized protein</fullName>
    </submittedName>
</protein>